<name>A0ABW0IDV7_9BACT</name>
<evidence type="ECO:0000256" key="3">
    <source>
        <dbReference type="PROSITE-ProRule" id="PRU00169"/>
    </source>
</evidence>
<evidence type="ECO:0000256" key="1">
    <source>
        <dbReference type="ARBA" id="ARBA00022553"/>
    </source>
</evidence>
<dbReference type="PANTHER" id="PTHR45339">
    <property type="entry name" value="HYBRID SIGNAL TRANSDUCTION HISTIDINE KINASE J"/>
    <property type="match status" value="1"/>
</dbReference>
<dbReference type="RefSeq" id="WP_379847212.1">
    <property type="nucleotide sequence ID" value="NZ_JBHSMA010000004.1"/>
</dbReference>
<dbReference type="InterPro" id="IPR011006">
    <property type="entry name" value="CheY-like_superfamily"/>
</dbReference>
<dbReference type="Pfam" id="PF00072">
    <property type="entry name" value="Response_reg"/>
    <property type="match status" value="1"/>
</dbReference>
<evidence type="ECO:0000313" key="6">
    <source>
        <dbReference type="Proteomes" id="UP001596106"/>
    </source>
</evidence>
<dbReference type="SUPFAM" id="SSF52172">
    <property type="entry name" value="CheY-like"/>
    <property type="match status" value="1"/>
</dbReference>
<keyword evidence="2" id="KW-0902">Two-component regulatory system</keyword>
<feature type="domain" description="Response regulatory" evidence="4">
    <location>
        <begin position="5"/>
        <end position="121"/>
    </location>
</feature>
<gene>
    <name evidence="5" type="ORF">ACFPMF_16405</name>
</gene>
<reference evidence="6" key="1">
    <citation type="journal article" date="2019" name="Int. J. Syst. Evol. Microbiol.">
        <title>The Global Catalogue of Microorganisms (GCM) 10K type strain sequencing project: providing services to taxonomists for standard genome sequencing and annotation.</title>
        <authorList>
            <consortium name="The Broad Institute Genomics Platform"/>
            <consortium name="The Broad Institute Genome Sequencing Center for Infectious Disease"/>
            <person name="Wu L."/>
            <person name="Ma J."/>
        </authorList>
    </citation>
    <scope>NUCLEOTIDE SEQUENCE [LARGE SCALE GENOMIC DNA]</scope>
    <source>
        <strain evidence="6">CCUG 55250</strain>
    </source>
</reference>
<sequence>MLKKRILIIDDDSRNIFALSATLKARSFDCMSCTSAHEALELLRTNENVDAILIDMMMPEMDGYEAIPRIKNIESRAKTPIIAVTAQAMVGDREKCLQAGASDYISKPVDVDRLLQLLSQV</sequence>
<dbReference type="EMBL" id="JBHSMA010000004">
    <property type="protein sequence ID" value="MFC5410903.1"/>
    <property type="molecule type" value="Genomic_DNA"/>
</dbReference>
<dbReference type="PANTHER" id="PTHR45339:SF1">
    <property type="entry name" value="HYBRID SIGNAL TRANSDUCTION HISTIDINE KINASE J"/>
    <property type="match status" value="1"/>
</dbReference>
<dbReference type="Proteomes" id="UP001596106">
    <property type="component" value="Unassembled WGS sequence"/>
</dbReference>
<keyword evidence="6" id="KW-1185">Reference proteome</keyword>
<keyword evidence="1 3" id="KW-0597">Phosphoprotein</keyword>
<dbReference type="PROSITE" id="PS50110">
    <property type="entry name" value="RESPONSE_REGULATORY"/>
    <property type="match status" value="1"/>
</dbReference>
<evidence type="ECO:0000256" key="2">
    <source>
        <dbReference type="ARBA" id="ARBA00023012"/>
    </source>
</evidence>
<accession>A0ABW0IDV7</accession>
<dbReference type="InterPro" id="IPR001789">
    <property type="entry name" value="Sig_transdc_resp-reg_receiver"/>
</dbReference>
<dbReference type="CDD" id="cd17546">
    <property type="entry name" value="REC_hyHK_CKI1_RcsC-like"/>
    <property type="match status" value="1"/>
</dbReference>
<comment type="caution">
    <text evidence="5">The sequence shown here is derived from an EMBL/GenBank/DDBJ whole genome shotgun (WGS) entry which is preliminary data.</text>
</comment>
<dbReference type="SMART" id="SM00448">
    <property type="entry name" value="REC"/>
    <property type="match status" value="1"/>
</dbReference>
<organism evidence="5 6">
    <name type="scientific">Larkinella bovis</name>
    <dbReference type="NCBI Taxonomy" id="683041"/>
    <lineage>
        <taxon>Bacteria</taxon>
        <taxon>Pseudomonadati</taxon>
        <taxon>Bacteroidota</taxon>
        <taxon>Cytophagia</taxon>
        <taxon>Cytophagales</taxon>
        <taxon>Spirosomataceae</taxon>
        <taxon>Larkinella</taxon>
    </lineage>
</organism>
<dbReference type="Gene3D" id="3.40.50.2300">
    <property type="match status" value="1"/>
</dbReference>
<protein>
    <submittedName>
        <fullName evidence="5">Response regulator</fullName>
    </submittedName>
</protein>
<feature type="modified residue" description="4-aspartylphosphate" evidence="3">
    <location>
        <position position="55"/>
    </location>
</feature>
<evidence type="ECO:0000259" key="4">
    <source>
        <dbReference type="PROSITE" id="PS50110"/>
    </source>
</evidence>
<proteinExistence type="predicted"/>
<evidence type="ECO:0000313" key="5">
    <source>
        <dbReference type="EMBL" id="MFC5410903.1"/>
    </source>
</evidence>